<organism evidence="13 14">
    <name type="scientific">Morella rubra</name>
    <name type="common">Chinese bayberry</name>
    <dbReference type="NCBI Taxonomy" id="262757"/>
    <lineage>
        <taxon>Eukaryota</taxon>
        <taxon>Viridiplantae</taxon>
        <taxon>Streptophyta</taxon>
        <taxon>Embryophyta</taxon>
        <taxon>Tracheophyta</taxon>
        <taxon>Spermatophyta</taxon>
        <taxon>Magnoliopsida</taxon>
        <taxon>eudicotyledons</taxon>
        <taxon>Gunneridae</taxon>
        <taxon>Pentapetalae</taxon>
        <taxon>rosids</taxon>
        <taxon>fabids</taxon>
        <taxon>Fagales</taxon>
        <taxon>Myricaceae</taxon>
        <taxon>Morella</taxon>
    </lineage>
</organism>
<dbReference type="PANTHER" id="PTHR48062:SF52">
    <property type="entry name" value="RECEPTOR-LIKE PROTEIN 8-RELATED"/>
    <property type="match status" value="1"/>
</dbReference>
<evidence type="ECO:0000256" key="7">
    <source>
        <dbReference type="ARBA" id="ARBA00022737"/>
    </source>
</evidence>
<dbReference type="EMBL" id="RXIC02000025">
    <property type="protein sequence ID" value="KAB1207792.1"/>
    <property type="molecule type" value="Genomic_DNA"/>
</dbReference>
<comment type="caution">
    <text evidence="13">The sequence shown here is derived from an EMBL/GenBank/DDBJ whole genome shotgun (WGS) entry which is preliminary data.</text>
</comment>
<keyword evidence="6" id="KW-0732">Signal</keyword>
<keyword evidence="3" id="KW-1003">Cell membrane</keyword>
<proteinExistence type="inferred from homology"/>
<comment type="subcellular location">
    <subcellularLocation>
        <location evidence="1">Cell membrane</location>
    </subcellularLocation>
    <subcellularLocation>
        <location evidence="11">Endomembrane system</location>
        <topology evidence="11">Single-pass membrane protein</topology>
    </subcellularLocation>
</comment>
<evidence type="ECO:0000256" key="5">
    <source>
        <dbReference type="ARBA" id="ARBA00022692"/>
    </source>
</evidence>
<protein>
    <submittedName>
        <fullName evidence="13">Receptor-like protein 2</fullName>
    </submittedName>
</protein>
<dbReference type="InterPro" id="IPR032675">
    <property type="entry name" value="LRR_dom_sf"/>
</dbReference>
<dbReference type="InterPro" id="IPR051502">
    <property type="entry name" value="RLP_Defense_Trigger"/>
</dbReference>
<evidence type="ECO:0000313" key="13">
    <source>
        <dbReference type="EMBL" id="KAB1207792.1"/>
    </source>
</evidence>
<dbReference type="InterPro" id="IPR001611">
    <property type="entry name" value="Leu-rich_rpt"/>
</dbReference>
<evidence type="ECO:0000256" key="9">
    <source>
        <dbReference type="ARBA" id="ARBA00023136"/>
    </source>
</evidence>
<keyword evidence="7" id="KW-0677">Repeat</keyword>
<dbReference type="Pfam" id="PF00560">
    <property type="entry name" value="LRR_1"/>
    <property type="match status" value="3"/>
</dbReference>
<keyword evidence="9 12" id="KW-0472">Membrane</keyword>
<keyword evidence="8 12" id="KW-1133">Transmembrane helix</keyword>
<dbReference type="GO" id="GO:0012505">
    <property type="term" value="C:endomembrane system"/>
    <property type="evidence" value="ECO:0007669"/>
    <property type="project" value="UniProtKB-SubCell"/>
</dbReference>
<dbReference type="FunFam" id="3.80.10.10:FF:000111">
    <property type="entry name" value="LRR receptor-like serine/threonine-protein kinase ERECTA"/>
    <property type="match status" value="1"/>
</dbReference>
<dbReference type="SUPFAM" id="SSF52058">
    <property type="entry name" value="L domain-like"/>
    <property type="match status" value="1"/>
</dbReference>
<evidence type="ECO:0000256" key="2">
    <source>
        <dbReference type="ARBA" id="ARBA00009592"/>
    </source>
</evidence>
<evidence type="ECO:0000256" key="8">
    <source>
        <dbReference type="ARBA" id="ARBA00022989"/>
    </source>
</evidence>
<keyword evidence="13" id="KW-0675">Receptor</keyword>
<dbReference type="PANTHER" id="PTHR48062">
    <property type="entry name" value="RECEPTOR-LIKE PROTEIN 14"/>
    <property type="match status" value="1"/>
</dbReference>
<evidence type="ECO:0000256" key="10">
    <source>
        <dbReference type="ARBA" id="ARBA00023180"/>
    </source>
</evidence>
<evidence type="ECO:0000256" key="11">
    <source>
        <dbReference type="ARBA" id="ARBA00037847"/>
    </source>
</evidence>
<evidence type="ECO:0000313" key="14">
    <source>
        <dbReference type="Proteomes" id="UP000516437"/>
    </source>
</evidence>
<reference evidence="13 14" key="1">
    <citation type="journal article" date="2019" name="Plant Biotechnol. J.">
        <title>The red bayberry genome and genetic basis of sex determination.</title>
        <authorList>
            <person name="Jia H.M."/>
            <person name="Jia H.J."/>
            <person name="Cai Q.L."/>
            <person name="Wang Y."/>
            <person name="Zhao H.B."/>
            <person name="Yang W.F."/>
            <person name="Wang G.Y."/>
            <person name="Li Y.H."/>
            <person name="Zhan D.L."/>
            <person name="Shen Y.T."/>
            <person name="Niu Q.F."/>
            <person name="Chang L."/>
            <person name="Qiu J."/>
            <person name="Zhao L."/>
            <person name="Xie H.B."/>
            <person name="Fu W.Y."/>
            <person name="Jin J."/>
            <person name="Li X.W."/>
            <person name="Jiao Y."/>
            <person name="Zhou C.C."/>
            <person name="Tu T."/>
            <person name="Chai C.Y."/>
            <person name="Gao J.L."/>
            <person name="Fan L.J."/>
            <person name="van de Weg E."/>
            <person name="Wang J.Y."/>
            <person name="Gao Z.S."/>
        </authorList>
    </citation>
    <scope>NUCLEOTIDE SEQUENCE [LARGE SCALE GENOMIC DNA]</scope>
    <source>
        <tissue evidence="13">Leaves</tissue>
    </source>
</reference>
<comment type="similarity">
    <text evidence="2">Belongs to the RLP family.</text>
</comment>
<keyword evidence="4" id="KW-0433">Leucine-rich repeat</keyword>
<accession>A0A6A1V4P5</accession>
<evidence type="ECO:0000256" key="6">
    <source>
        <dbReference type="ARBA" id="ARBA00022729"/>
    </source>
</evidence>
<keyword evidence="14" id="KW-1185">Reference proteome</keyword>
<dbReference type="OrthoDB" id="544346at2759"/>
<dbReference type="Proteomes" id="UP000516437">
    <property type="component" value="Chromosome 7"/>
</dbReference>
<evidence type="ECO:0000256" key="3">
    <source>
        <dbReference type="ARBA" id="ARBA00022475"/>
    </source>
</evidence>
<keyword evidence="5 12" id="KW-0812">Transmembrane</keyword>
<evidence type="ECO:0000256" key="1">
    <source>
        <dbReference type="ARBA" id="ARBA00004236"/>
    </source>
</evidence>
<feature type="transmembrane region" description="Helical" evidence="12">
    <location>
        <begin position="246"/>
        <end position="269"/>
    </location>
</feature>
<dbReference type="Gene3D" id="3.80.10.10">
    <property type="entry name" value="Ribonuclease Inhibitor"/>
    <property type="match status" value="1"/>
</dbReference>
<dbReference type="AlphaFoldDB" id="A0A6A1V4P5"/>
<gene>
    <name evidence="13" type="ORF">CJ030_MR7G010010</name>
</gene>
<evidence type="ECO:0000256" key="12">
    <source>
        <dbReference type="SAM" id="Phobius"/>
    </source>
</evidence>
<name>A0A6A1V4P5_9ROSI</name>
<dbReference type="PRINTS" id="PR00019">
    <property type="entry name" value="LEURICHRPT"/>
</dbReference>
<keyword evidence="10" id="KW-0325">Glycoprotein</keyword>
<dbReference type="GO" id="GO:0005886">
    <property type="term" value="C:plasma membrane"/>
    <property type="evidence" value="ECO:0007669"/>
    <property type="project" value="UniProtKB-SubCell"/>
</dbReference>
<sequence length="305" mass="34558">MIPDKLCLLKKISIMDLSKNSFSGTMPQCFHNIGFGKINATEFSYAESDATFVYGQLTDIYESVLKPHFEIFNLYAEYTIQVEVEFVTKYRSSSYKGGILDYMSGLDLSCNKLTGGIPLELGQLSLIHALNLSHNRLMGSIPETFSNLAMLESLDLSHNSLSGQIPSVLIDLNFLEVFSVAYNNLSGRVPDMKAQFGTFDKSSYEGNPFLCGLPLERSCTTVDERHPTSTKSPNVSHEKWYEVDPLVFFVTFSVSTIVFFFFTVSLLYIRPHWLQRCFNLIEDLLCCCYYSVVDTIRRLSNCLCH</sequence>
<evidence type="ECO:0000256" key="4">
    <source>
        <dbReference type="ARBA" id="ARBA00022614"/>
    </source>
</evidence>